<evidence type="ECO:0000313" key="3">
    <source>
        <dbReference type="EMBL" id="CAH2041514.1"/>
    </source>
</evidence>
<feature type="chain" id="PRO_5046215826" evidence="2">
    <location>
        <begin position="16"/>
        <end position="185"/>
    </location>
</feature>
<protein>
    <submittedName>
        <fullName evidence="3">Uncharacterized protein</fullName>
    </submittedName>
</protein>
<organism evidence="3 4">
    <name type="scientific">Iphiclides podalirius</name>
    <name type="common">scarce swallowtail</name>
    <dbReference type="NCBI Taxonomy" id="110791"/>
    <lineage>
        <taxon>Eukaryota</taxon>
        <taxon>Metazoa</taxon>
        <taxon>Ecdysozoa</taxon>
        <taxon>Arthropoda</taxon>
        <taxon>Hexapoda</taxon>
        <taxon>Insecta</taxon>
        <taxon>Pterygota</taxon>
        <taxon>Neoptera</taxon>
        <taxon>Endopterygota</taxon>
        <taxon>Lepidoptera</taxon>
        <taxon>Glossata</taxon>
        <taxon>Ditrysia</taxon>
        <taxon>Papilionoidea</taxon>
        <taxon>Papilionidae</taxon>
        <taxon>Papilioninae</taxon>
        <taxon>Iphiclides</taxon>
    </lineage>
</organism>
<keyword evidence="4" id="KW-1185">Reference proteome</keyword>
<accession>A0ABN8HZ73</accession>
<feature type="compositionally biased region" description="Basic and acidic residues" evidence="1">
    <location>
        <begin position="149"/>
        <end position="161"/>
    </location>
</feature>
<dbReference type="Proteomes" id="UP000837857">
    <property type="component" value="Chromosome 13"/>
</dbReference>
<evidence type="ECO:0000256" key="1">
    <source>
        <dbReference type="SAM" id="MobiDB-lite"/>
    </source>
</evidence>
<evidence type="ECO:0000256" key="2">
    <source>
        <dbReference type="SAM" id="SignalP"/>
    </source>
</evidence>
<proteinExistence type="predicted"/>
<evidence type="ECO:0000313" key="4">
    <source>
        <dbReference type="Proteomes" id="UP000837857"/>
    </source>
</evidence>
<feature type="non-terminal residue" evidence="3">
    <location>
        <position position="185"/>
    </location>
</feature>
<sequence length="185" mass="20990">MKYHILLGFFAVAVAYPGVIHEEIPQVEESYNHQGLIGESGHHHQIQHEHAKSHQSIKFEHFHPVPVYIKKEHSHLLKHPLEKGQSEQNLKQIHPETQHSHGGGLVLEDHRLDTEHLANLGHGSYEQGLEQGGYQHYGGYEGSEGLKSYGEHQQPESEGHYYAEQAQGLSGESEGYKYEGYNQPH</sequence>
<reference evidence="3" key="1">
    <citation type="submission" date="2022-03" db="EMBL/GenBank/DDBJ databases">
        <authorList>
            <person name="Martin H S."/>
        </authorList>
    </citation>
    <scope>NUCLEOTIDE SEQUENCE</scope>
</reference>
<feature type="region of interest" description="Disordered" evidence="1">
    <location>
        <begin position="129"/>
        <end position="185"/>
    </location>
</feature>
<feature type="signal peptide" evidence="2">
    <location>
        <begin position="1"/>
        <end position="15"/>
    </location>
</feature>
<dbReference type="EMBL" id="OW152825">
    <property type="protein sequence ID" value="CAH2041514.1"/>
    <property type="molecule type" value="Genomic_DNA"/>
</dbReference>
<gene>
    <name evidence="3" type="ORF">IPOD504_LOCUS3216</name>
</gene>
<keyword evidence="2" id="KW-0732">Signal</keyword>
<name>A0ABN8HZ73_9NEOP</name>